<dbReference type="PANTHER" id="PTHR12919">
    <property type="entry name" value="30S RIBOSOMAL PROTEIN S16"/>
    <property type="match status" value="1"/>
</dbReference>
<dbReference type="EMBL" id="CP054719">
    <property type="protein sequence ID" value="QOL19626.1"/>
    <property type="molecule type" value="Genomic_DNA"/>
</dbReference>
<dbReference type="SUPFAM" id="SSF54565">
    <property type="entry name" value="Ribosomal protein S16"/>
    <property type="match status" value="1"/>
</dbReference>
<dbReference type="GO" id="GO:0003735">
    <property type="term" value="F:structural constituent of ribosome"/>
    <property type="evidence" value="ECO:0007669"/>
    <property type="project" value="InterPro"/>
</dbReference>
<evidence type="ECO:0000256" key="2">
    <source>
        <dbReference type="ARBA" id="ARBA00023274"/>
    </source>
</evidence>
<evidence type="ECO:0000256" key="1">
    <source>
        <dbReference type="ARBA" id="ARBA00022980"/>
    </source>
</evidence>
<dbReference type="PROSITE" id="PS00732">
    <property type="entry name" value="RIBOSOMAL_S16"/>
    <property type="match status" value="1"/>
</dbReference>
<dbReference type="PANTHER" id="PTHR12919:SF20">
    <property type="entry name" value="SMALL RIBOSOMAL SUBUNIT PROTEIN BS16M"/>
    <property type="match status" value="1"/>
</dbReference>
<feature type="region of interest" description="Disordered" evidence="4">
    <location>
        <begin position="86"/>
        <end position="110"/>
    </location>
</feature>
<dbReference type="Gene3D" id="3.30.1320.10">
    <property type="match status" value="1"/>
</dbReference>
<evidence type="ECO:0000256" key="4">
    <source>
        <dbReference type="SAM" id="MobiDB-lite"/>
    </source>
</evidence>
<dbReference type="Proteomes" id="UP000594001">
    <property type="component" value="Chromosome"/>
</dbReference>
<protein>
    <recommendedName>
        <fullName evidence="3">Small ribosomal subunit protein bS16</fullName>
    </recommendedName>
</protein>
<name>A0A7L9RSV5_9PROT</name>
<dbReference type="InterPro" id="IPR000307">
    <property type="entry name" value="Ribosomal_bS16"/>
</dbReference>
<dbReference type="HAMAP" id="MF_00385">
    <property type="entry name" value="Ribosomal_bS16"/>
    <property type="match status" value="1"/>
</dbReference>
<dbReference type="InterPro" id="IPR023803">
    <property type="entry name" value="Ribosomal_bS16_dom_sf"/>
</dbReference>
<dbReference type="GO" id="GO:0015935">
    <property type="term" value="C:small ribosomal subunit"/>
    <property type="evidence" value="ECO:0007669"/>
    <property type="project" value="TreeGrafter"/>
</dbReference>
<keyword evidence="6" id="KW-1185">Reference proteome</keyword>
<proteinExistence type="inferred from homology"/>
<comment type="similarity">
    <text evidence="3">Belongs to the bacterial ribosomal protein bS16 family.</text>
</comment>
<evidence type="ECO:0000313" key="5">
    <source>
        <dbReference type="EMBL" id="QOL19626.1"/>
    </source>
</evidence>
<dbReference type="NCBIfam" id="TIGR00002">
    <property type="entry name" value="S16"/>
    <property type="match status" value="1"/>
</dbReference>
<feature type="region of interest" description="Disordered" evidence="4">
    <location>
        <begin position="133"/>
        <end position="156"/>
    </location>
</feature>
<dbReference type="Pfam" id="PF00886">
    <property type="entry name" value="Ribosomal_S16"/>
    <property type="match status" value="1"/>
</dbReference>
<evidence type="ECO:0000256" key="3">
    <source>
        <dbReference type="HAMAP-Rule" id="MF_00385"/>
    </source>
</evidence>
<keyword evidence="2 3" id="KW-0687">Ribonucleoprotein</keyword>
<dbReference type="GO" id="GO:0005737">
    <property type="term" value="C:cytoplasm"/>
    <property type="evidence" value="ECO:0007669"/>
    <property type="project" value="UniProtKB-ARBA"/>
</dbReference>
<feature type="compositionally biased region" description="Basic and acidic residues" evidence="4">
    <location>
        <begin position="100"/>
        <end position="110"/>
    </location>
</feature>
<keyword evidence="1 3" id="KW-0689">Ribosomal protein</keyword>
<dbReference type="GO" id="GO:0006412">
    <property type="term" value="P:translation"/>
    <property type="evidence" value="ECO:0007669"/>
    <property type="project" value="UniProtKB-UniRule"/>
</dbReference>
<dbReference type="KEGG" id="pbal:CPBP_00390"/>
<reference evidence="5 6" key="1">
    <citation type="submission" date="2020-06" db="EMBL/GenBank/DDBJ databases">
        <title>The endosymbiont of the kinetoplastid Bodo saltans is a Paracaedibacter-like alpha-proteobacterium possessing a putative toxin-antitoxin system.</title>
        <authorList>
            <person name="Midha S."/>
            <person name="Rigden D.J."/>
            <person name="Siozios S."/>
            <person name="Hurst G.D.D."/>
            <person name="Jackson A.P."/>
        </authorList>
    </citation>
    <scope>NUCLEOTIDE SEQUENCE [LARGE SCALE GENOMIC DNA]</scope>
    <source>
        <strain evidence="5">Lake Konstanz</strain>
    </source>
</reference>
<dbReference type="AlphaFoldDB" id="A0A7L9RSV5"/>
<feature type="compositionally biased region" description="Low complexity" evidence="4">
    <location>
        <begin position="134"/>
        <end position="156"/>
    </location>
</feature>
<evidence type="ECO:0000313" key="6">
    <source>
        <dbReference type="Proteomes" id="UP000594001"/>
    </source>
</evidence>
<organism evidence="5 6">
    <name type="scientific">Candidatus Bodocaedibacter vickermanii</name>
    <dbReference type="NCBI Taxonomy" id="2741701"/>
    <lineage>
        <taxon>Bacteria</taxon>
        <taxon>Pseudomonadati</taxon>
        <taxon>Pseudomonadota</taxon>
        <taxon>Alphaproteobacteria</taxon>
        <taxon>Holosporales</taxon>
        <taxon>Candidatus Paracaedibacteraceae</taxon>
        <taxon>Candidatus Bodocaedibacter</taxon>
    </lineage>
</organism>
<dbReference type="RefSeq" id="WP_350332376.1">
    <property type="nucleotide sequence ID" value="NZ_CP054719.1"/>
</dbReference>
<gene>
    <name evidence="3 5" type="primary">rpsP</name>
    <name evidence="5" type="ORF">CPBP_00390</name>
</gene>
<sequence length="156" mass="17038">MALRIRLARAGAKKRPYYRIVVAEATSPRDGRFVEKVGTYNPMLPREHEDRIRLVEDRIKYWLSVGAQPTDRVELFLANAKLIAPVERPDQPKKSQPRAKAQERMKMEAEAKAKAEAAAIAAKEAEIAAKEAAKAAAAAAPAPVAEEAPATEPAAE</sequence>
<accession>A0A7L9RSV5</accession>
<dbReference type="InterPro" id="IPR020592">
    <property type="entry name" value="Ribosomal_bS16_CS"/>
</dbReference>